<dbReference type="RefSeq" id="WP_106384453.1">
    <property type="nucleotide sequence ID" value="NZ_PVSZ01000013.1"/>
</dbReference>
<dbReference type="Gene3D" id="3.40.630.190">
    <property type="entry name" value="LCP protein"/>
    <property type="match status" value="1"/>
</dbReference>
<sequence length="445" mass="50411">MDKKSDNLSHHEQLRLDYLYKNIHYLNEREKKEYQYLLRKQEGDQRVESAREARATFSDQQVPENFGYTEQGLPQYPERSRRNKRFKSERIPTNAAESVVENTPKPKKEKRHRKIRVKRILAWLALILVLIVGGMLFMFIKGLNTSKNNPNAKAAQTEVFNGKDTKDGVNILILGTDGRIGQSSSETRTDSIMVLNVGGKNKKMKLVSFMRDTLVHIDGVSQGSGYDQKLNVAYAIGEQNNNQGAELVRQVLKDNFDIDIKYYALVDFSTFATAIDTLFPNGVEMNANFSTINGEKVSEVQVPDDLNMKDGVVPEQTIKVGKQRMDGRTLLNYARFRKDDEGDFGRTRRQQEVMSAIIQQVKDPTKLFTGSEALGKVFALTSTNIPYSFLLTHGLSSLTNARNGVEKVTIPENGDWIDAYDMYGGQGLLVDFEAYKEKLAQLGLR</sequence>
<comment type="subcellular location">
    <subcellularLocation>
        <location evidence="1">Cell membrane</location>
        <topology evidence="1">Single-pass type II membrane protein</topology>
    </subcellularLocation>
</comment>
<comment type="caution">
    <text evidence="15">The sequence shown here is derived from an EMBL/GenBank/DDBJ whole genome shotgun (WGS) entry which is preliminary data.</text>
</comment>
<evidence type="ECO:0000256" key="3">
    <source>
        <dbReference type="ARBA" id="ARBA00022475"/>
    </source>
</evidence>
<evidence type="ECO:0000256" key="2">
    <source>
        <dbReference type="ARBA" id="ARBA00006068"/>
    </source>
</evidence>
<evidence type="ECO:0000313" key="16">
    <source>
        <dbReference type="Proteomes" id="UP000238573"/>
    </source>
</evidence>
<keyword evidence="3" id="KW-1003">Cell membrane</keyword>
<evidence type="ECO:0000256" key="6">
    <source>
        <dbReference type="ARBA" id="ARBA00022989"/>
    </source>
</evidence>
<evidence type="ECO:0000256" key="8">
    <source>
        <dbReference type="ARBA" id="ARBA00023136"/>
    </source>
</evidence>
<evidence type="ECO:0000256" key="9">
    <source>
        <dbReference type="ARBA" id="ARBA00023163"/>
    </source>
</evidence>
<name>A0A2T0G1Q6_STRAP</name>
<evidence type="ECO:0000256" key="1">
    <source>
        <dbReference type="ARBA" id="ARBA00004401"/>
    </source>
</evidence>
<evidence type="ECO:0000256" key="4">
    <source>
        <dbReference type="ARBA" id="ARBA00022692"/>
    </source>
</evidence>
<evidence type="ECO:0000256" key="5">
    <source>
        <dbReference type="ARBA" id="ARBA00022968"/>
    </source>
</evidence>
<comment type="function">
    <text evidence="10">Involved in SarA attenuation. Affects resistance to oxacillin and teicoplanin, as well as the synthesis of virulence factors.</text>
</comment>
<dbReference type="AlphaFoldDB" id="A0A2T0G1Q6"/>
<keyword evidence="5" id="KW-0735">Signal-anchor</keyword>
<dbReference type="PANTHER" id="PTHR33392">
    <property type="entry name" value="POLYISOPRENYL-TEICHOIC ACID--PEPTIDOGLYCAN TEICHOIC ACID TRANSFERASE TAGU"/>
    <property type="match status" value="1"/>
</dbReference>
<proteinExistence type="inferred from homology"/>
<evidence type="ECO:0000256" key="10">
    <source>
        <dbReference type="ARBA" id="ARBA00037178"/>
    </source>
</evidence>
<keyword evidence="9" id="KW-0804">Transcription</keyword>
<dbReference type="Proteomes" id="UP000238573">
    <property type="component" value="Unassembled WGS sequence"/>
</dbReference>
<feature type="domain" description="Cell envelope-related transcriptional attenuator" evidence="14">
    <location>
        <begin position="188"/>
        <end position="362"/>
    </location>
</feature>
<keyword evidence="6 13" id="KW-1133">Transmembrane helix</keyword>
<gene>
    <name evidence="15" type="ORF">C6A27_06750</name>
</gene>
<organism evidence="15 16">
    <name type="scientific">Streptococcus anginosus</name>
    <dbReference type="NCBI Taxonomy" id="1328"/>
    <lineage>
        <taxon>Bacteria</taxon>
        <taxon>Bacillati</taxon>
        <taxon>Bacillota</taxon>
        <taxon>Bacilli</taxon>
        <taxon>Lactobacillales</taxon>
        <taxon>Streptococcaceae</taxon>
        <taxon>Streptococcus</taxon>
        <taxon>Streptococcus anginosus group</taxon>
    </lineage>
</organism>
<dbReference type="PANTHER" id="PTHR33392:SF8">
    <property type="entry name" value="REGULATORY PROTEIN MSRR"/>
    <property type="match status" value="1"/>
</dbReference>
<evidence type="ECO:0000256" key="11">
    <source>
        <dbReference type="ARBA" id="ARBA00040752"/>
    </source>
</evidence>
<comment type="similarity">
    <text evidence="2">Belongs to the LytR/CpsA/Psr (LCP) family.</text>
</comment>
<evidence type="ECO:0000256" key="12">
    <source>
        <dbReference type="SAM" id="MobiDB-lite"/>
    </source>
</evidence>
<evidence type="ECO:0000256" key="7">
    <source>
        <dbReference type="ARBA" id="ARBA00023015"/>
    </source>
</evidence>
<accession>A0A2T0G1Q6</accession>
<evidence type="ECO:0000259" key="14">
    <source>
        <dbReference type="Pfam" id="PF03816"/>
    </source>
</evidence>
<dbReference type="NCBIfam" id="TIGR00350">
    <property type="entry name" value="lytR_cpsA_psr"/>
    <property type="match status" value="1"/>
</dbReference>
<keyword evidence="8 13" id="KW-0472">Membrane</keyword>
<feature type="region of interest" description="Disordered" evidence="12">
    <location>
        <begin position="81"/>
        <end position="110"/>
    </location>
</feature>
<reference evidence="15 16" key="1">
    <citation type="journal article" date="1993" name="J. Dent. Res.">
        <title>The isolation and characterization of milleri group streptococci from dental periapical abscesses.</title>
        <authorList>
            <person name="Fisher L.E."/>
            <person name="Russell R.R."/>
        </authorList>
    </citation>
    <scope>NUCLEOTIDE SEQUENCE [LARGE SCALE GENOMIC DNA]</scope>
    <source>
        <strain evidence="15 16">OUP21</strain>
    </source>
</reference>
<keyword evidence="7" id="KW-0805">Transcription regulation</keyword>
<evidence type="ECO:0000313" key="15">
    <source>
        <dbReference type="EMBL" id="PRT69977.1"/>
    </source>
</evidence>
<dbReference type="GO" id="GO:0005886">
    <property type="term" value="C:plasma membrane"/>
    <property type="evidence" value="ECO:0007669"/>
    <property type="project" value="UniProtKB-SubCell"/>
</dbReference>
<dbReference type="Pfam" id="PF03816">
    <property type="entry name" value="LytR_cpsA_psr"/>
    <property type="match status" value="1"/>
</dbReference>
<keyword evidence="4 13" id="KW-0812">Transmembrane</keyword>
<protein>
    <recommendedName>
        <fullName evidence="11">Regulatory protein MsrR</fullName>
    </recommendedName>
</protein>
<dbReference type="EMBL" id="PVSZ01000013">
    <property type="protein sequence ID" value="PRT69977.1"/>
    <property type="molecule type" value="Genomic_DNA"/>
</dbReference>
<dbReference type="InterPro" id="IPR050922">
    <property type="entry name" value="LytR/CpsA/Psr_CW_biosynth"/>
</dbReference>
<dbReference type="InterPro" id="IPR004474">
    <property type="entry name" value="LytR_CpsA_psr"/>
</dbReference>
<feature type="transmembrane region" description="Helical" evidence="13">
    <location>
        <begin position="120"/>
        <end position="140"/>
    </location>
</feature>
<evidence type="ECO:0000256" key="13">
    <source>
        <dbReference type="SAM" id="Phobius"/>
    </source>
</evidence>